<evidence type="ECO:0000256" key="8">
    <source>
        <dbReference type="ARBA" id="ARBA00023080"/>
    </source>
</evidence>
<dbReference type="GO" id="GO:0000166">
    <property type="term" value="F:nucleotide binding"/>
    <property type="evidence" value="ECO:0007669"/>
    <property type="project" value="UniProtKB-KW"/>
</dbReference>
<comment type="catalytic activity">
    <reaction evidence="14">
        <text>N(6)-hydroxy-dATP + H2O = N(6)-hydroxy-dAMP + diphosphate + H(+)</text>
        <dbReference type="Rhea" id="RHEA:83971"/>
        <dbReference type="ChEBI" id="CHEBI:15377"/>
        <dbReference type="ChEBI" id="CHEBI:15378"/>
        <dbReference type="ChEBI" id="CHEBI:33019"/>
        <dbReference type="ChEBI" id="CHEBI:233529"/>
        <dbReference type="ChEBI" id="CHEBI:233530"/>
    </reaction>
    <physiologicalReaction direction="left-to-right" evidence="14">
        <dbReference type="Rhea" id="RHEA:83972"/>
    </physiologicalReaction>
</comment>
<comment type="similarity">
    <text evidence="2 15">Belongs to the HAM1 NTPase family.</text>
</comment>
<dbReference type="PANTHER" id="PTHR11067:SF9">
    <property type="entry name" value="INOSINE TRIPHOSPHATE PYROPHOSPHATASE"/>
    <property type="match status" value="1"/>
</dbReference>
<keyword evidence="7" id="KW-0460">Magnesium</keyword>
<keyword evidence="5" id="KW-0547">Nucleotide-binding</keyword>
<dbReference type="Pfam" id="PF01725">
    <property type="entry name" value="Ham1p_like"/>
    <property type="match status" value="1"/>
</dbReference>
<dbReference type="GO" id="GO:0046872">
    <property type="term" value="F:metal ion binding"/>
    <property type="evidence" value="ECO:0007669"/>
    <property type="project" value="UniProtKB-KW"/>
</dbReference>
<evidence type="ECO:0000256" key="9">
    <source>
        <dbReference type="ARBA" id="ARBA00023211"/>
    </source>
</evidence>
<dbReference type="EMBL" id="JAPZBU010000009">
    <property type="protein sequence ID" value="KAJ5388279.1"/>
    <property type="molecule type" value="Genomic_DNA"/>
</dbReference>
<evidence type="ECO:0000256" key="1">
    <source>
        <dbReference type="ARBA" id="ARBA00004496"/>
    </source>
</evidence>
<keyword evidence="8" id="KW-0546">Nucleotide metabolism</keyword>
<dbReference type="CDD" id="cd00515">
    <property type="entry name" value="HAM1"/>
    <property type="match status" value="1"/>
</dbReference>
<evidence type="ECO:0000256" key="3">
    <source>
        <dbReference type="ARBA" id="ARBA00022490"/>
    </source>
</evidence>
<keyword evidence="17" id="KW-1185">Reference proteome</keyword>
<dbReference type="GO" id="GO:0036220">
    <property type="term" value="F:ITP diphosphatase activity"/>
    <property type="evidence" value="ECO:0007669"/>
    <property type="project" value="UniProtKB-EC"/>
</dbReference>
<gene>
    <name evidence="16" type="ORF">N7509_010820</name>
</gene>
<evidence type="ECO:0000256" key="6">
    <source>
        <dbReference type="ARBA" id="ARBA00022801"/>
    </source>
</evidence>
<dbReference type="GO" id="GO:0009117">
    <property type="term" value="P:nucleotide metabolic process"/>
    <property type="evidence" value="ECO:0007669"/>
    <property type="project" value="UniProtKB-KW"/>
</dbReference>
<dbReference type="EC" id="3.6.1.66" evidence="11"/>
<dbReference type="GeneID" id="81374437"/>
<accession>A0A9X0B4W2</accession>
<organism evidence="16 17">
    <name type="scientific">Penicillium cosmopolitanum</name>
    <dbReference type="NCBI Taxonomy" id="1131564"/>
    <lineage>
        <taxon>Eukaryota</taxon>
        <taxon>Fungi</taxon>
        <taxon>Dikarya</taxon>
        <taxon>Ascomycota</taxon>
        <taxon>Pezizomycotina</taxon>
        <taxon>Eurotiomycetes</taxon>
        <taxon>Eurotiomycetidae</taxon>
        <taxon>Eurotiales</taxon>
        <taxon>Aspergillaceae</taxon>
        <taxon>Penicillium</taxon>
    </lineage>
</organism>
<keyword evidence="6 15" id="KW-0378">Hydrolase</keyword>
<evidence type="ECO:0000256" key="2">
    <source>
        <dbReference type="ARBA" id="ARBA00008023"/>
    </source>
</evidence>
<name>A0A9X0B4W2_9EURO</name>
<comment type="subcellular location">
    <subcellularLocation>
        <location evidence="1">Cytoplasm</location>
    </subcellularLocation>
</comment>
<dbReference type="SUPFAM" id="SSF52972">
    <property type="entry name" value="ITPase-like"/>
    <property type="match status" value="1"/>
</dbReference>
<dbReference type="RefSeq" id="XP_056486077.1">
    <property type="nucleotide sequence ID" value="XM_056635457.1"/>
</dbReference>
<reference evidence="16" key="1">
    <citation type="submission" date="2022-12" db="EMBL/GenBank/DDBJ databases">
        <authorList>
            <person name="Petersen C."/>
        </authorList>
    </citation>
    <scope>NUCLEOTIDE SEQUENCE</scope>
    <source>
        <strain evidence="16">IBT 29677</strain>
    </source>
</reference>
<keyword evidence="9" id="KW-0464">Manganese</keyword>
<evidence type="ECO:0000256" key="10">
    <source>
        <dbReference type="ARBA" id="ARBA00054940"/>
    </source>
</evidence>
<evidence type="ECO:0000313" key="17">
    <source>
        <dbReference type="Proteomes" id="UP001147747"/>
    </source>
</evidence>
<dbReference type="PANTHER" id="PTHR11067">
    <property type="entry name" value="INOSINE TRIPHOSPHATE PYROPHOSPHATASE/HAM1 PROTEIN"/>
    <property type="match status" value="1"/>
</dbReference>
<dbReference type="NCBIfam" id="TIGR00042">
    <property type="entry name" value="RdgB/HAM1 family non-canonical purine NTP pyrophosphatase"/>
    <property type="match status" value="1"/>
</dbReference>
<feature type="non-terminal residue" evidence="16">
    <location>
        <position position="209"/>
    </location>
</feature>
<dbReference type="FunFam" id="3.90.950.10:FF:000003">
    <property type="entry name" value="Inosine triphosphate pyrophosphatase"/>
    <property type="match status" value="1"/>
</dbReference>
<dbReference type="OrthoDB" id="6288734at2759"/>
<evidence type="ECO:0000256" key="13">
    <source>
        <dbReference type="ARBA" id="ARBA00093255"/>
    </source>
</evidence>
<evidence type="ECO:0000256" key="12">
    <source>
        <dbReference type="ARBA" id="ARBA00093218"/>
    </source>
</evidence>
<evidence type="ECO:0000256" key="11">
    <source>
        <dbReference type="ARBA" id="ARBA00066468"/>
    </source>
</evidence>
<reference evidence="16" key="2">
    <citation type="journal article" date="2023" name="IMA Fungus">
        <title>Comparative genomic study of the Penicillium genus elucidates a diverse pangenome and 15 lateral gene transfer events.</title>
        <authorList>
            <person name="Petersen C."/>
            <person name="Sorensen T."/>
            <person name="Nielsen M.R."/>
            <person name="Sondergaard T.E."/>
            <person name="Sorensen J.L."/>
            <person name="Fitzpatrick D.A."/>
            <person name="Frisvad J.C."/>
            <person name="Nielsen K.L."/>
        </authorList>
    </citation>
    <scope>NUCLEOTIDE SEQUENCE</scope>
    <source>
        <strain evidence="16">IBT 29677</strain>
    </source>
</reference>
<dbReference type="InterPro" id="IPR029001">
    <property type="entry name" value="ITPase-like_fam"/>
</dbReference>
<evidence type="ECO:0000256" key="14">
    <source>
        <dbReference type="ARBA" id="ARBA00093271"/>
    </source>
</evidence>
<sequence length="209" mass="23021">CSPPSQRLSSLRCGEQCTHQTLSTMKTCTFVTGNPNKVIEVNAILGEKISIEPCALDLPEIQGTLEEIAIDKCRRAAKIVEGPVIVEDSALEFNAMNKLPGPYIKQFLELLGNDGLNKLLHSYADKTAEAVCTFAFTPGPSIDPITFQGRLEGQIVSARGPPVFGWEPIFEHKGETLAEMAHEKKNGLSHRYQALLKFQEWLAAQELDI</sequence>
<comment type="function">
    <text evidence="10">Pyrophosphatase that hydrolyzes the non-canonical purine nucleotides inosine triphosphate (ITP), deoxyinosine triphosphate (dITP) as well as 2'-deoxy-N-6-hydroxylaminopurine triphosphate (dHAPTP) and xanthosine 5'-triphosphate (XTP) to their respective monophosphate derivatives. The enzyme does not distinguish between the deoxy- and ribose forms. Probably excludes non-canonical purines from RNA and DNA precursor pools, thus preventing their incorporation into RNA and DNA and avoiding chromosomal lesions.</text>
</comment>
<keyword evidence="3" id="KW-0963">Cytoplasm</keyword>
<dbReference type="GO" id="GO:0005737">
    <property type="term" value="C:cytoplasm"/>
    <property type="evidence" value="ECO:0007669"/>
    <property type="project" value="UniProtKB-SubCell"/>
</dbReference>
<dbReference type="Proteomes" id="UP001147747">
    <property type="component" value="Unassembled WGS sequence"/>
</dbReference>
<evidence type="ECO:0000256" key="4">
    <source>
        <dbReference type="ARBA" id="ARBA00022723"/>
    </source>
</evidence>
<dbReference type="Gene3D" id="3.90.950.10">
    <property type="match status" value="1"/>
</dbReference>
<dbReference type="GO" id="GO:0009143">
    <property type="term" value="P:nucleoside triphosphate catabolic process"/>
    <property type="evidence" value="ECO:0007669"/>
    <property type="project" value="InterPro"/>
</dbReference>
<dbReference type="InterPro" id="IPR002637">
    <property type="entry name" value="RdgB/HAM1"/>
</dbReference>
<evidence type="ECO:0000256" key="5">
    <source>
        <dbReference type="ARBA" id="ARBA00022741"/>
    </source>
</evidence>
<dbReference type="InterPro" id="IPR027502">
    <property type="entry name" value="ITPase"/>
</dbReference>
<dbReference type="AlphaFoldDB" id="A0A9X0B4W2"/>
<dbReference type="HAMAP" id="MF_03148">
    <property type="entry name" value="HAM1_NTPase"/>
    <property type="match status" value="1"/>
</dbReference>
<comment type="caution">
    <text evidence="16">The sequence shown here is derived from an EMBL/GenBank/DDBJ whole genome shotgun (WGS) entry which is preliminary data.</text>
</comment>
<evidence type="ECO:0000313" key="16">
    <source>
        <dbReference type="EMBL" id="KAJ5388279.1"/>
    </source>
</evidence>
<keyword evidence="4" id="KW-0479">Metal-binding</keyword>
<comment type="catalytic activity">
    <reaction evidence="13">
        <text>dITP + H2O = dIMP + diphosphate + H(+)</text>
        <dbReference type="Rhea" id="RHEA:28342"/>
        <dbReference type="ChEBI" id="CHEBI:15377"/>
        <dbReference type="ChEBI" id="CHEBI:15378"/>
        <dbReference type="ChEBI" id="CHEBI:33019"/>
        <dbReference type="ChEBI" id="CHEBI:61194"/>
        <dbReference type="ChEBI" id="CHEBI:61382"/>
        <dbReference type="EC" id="3.6.1.66"/>
    </reaction>
    <physiologicalReaction direction="left-to-right" evidence="13">
        <dbReference type="Rhea" id="RHEA:28343"/>
    </physiologicalReaction>
</comment>
<evidence type="ECO:0000256" key="15">
    <source>
        <dbReference type="RuleBase" id="RU003781"/>
    </source>
</evidence>
<proteinExistence type="inferred from homology"/>
<comment type="catalytic activity">
    <reaction evidence="12">
        <text>ITP + H2O = IMP + diphosphate + H(+)</text>
        <dbReference type="Rhea" id="RHEA:29399"/>
        <dbReference type="ChEBI" id="CHEBI:15377"/>
        <dbReference type="ChEBI" id="CHEBI:15378"/>
        <dbReference type="ChEBI" id="CHEBI:33019"/>
        <dbReference type="ChEBI" id="CHEBI:58053"/>
        <dbReference type="ChEBI" id="CHEBI:61402"/>
        <dbReference type="EC" id="3.6.1.66"/>
    </reaction>
    <physiologicalReaction direction="left-to-right" evidence="12">
        <dbReference type="Rhea" id="RHEA:29400"/>
    </physiologicalReaction>
</comment>
<evidence type="ECO:0000256" key="7">
    <source>
        <dbReference type="ARBA" id="ARBA00022842"/>
    </source>
</evidence>
<protein>
    <recommendedName>
        <fullName evidence="11">XTP/dITP diphosphatase</fullName>
        <ecNumber evidence="11">3.6.1.66</ecNumber>
    </recommendedName>
</protein>